<evidence type="ECO:0000313" key="2">
    <source>
        <dbReference type="EMBL" id="RBP08191.1"/>
    </source>
</evidence>
<proteinExistence type="predicted"/>
<dbReference type="OrthoDB" id="9794816at2"/>
<dbReference type="AlphaFoldDB" id="A0A366F0M2"/>
<organism evidence="2 3">
    <name type="scientific">Roseiarcus fermentans</name>
    <dbReference type="NCBI Taxonomy" id="1473586"/>
    <lineage>
        <taxon>Bacteria</taxon>
        <taxon>Pseudomonadati</taxon>
        <taxon>Pseudomonadota</taxon>
        <taxon>Alphaproteobacteria</taxon>
        <taxon>Hyphomicrobiales</taxon>
        <taxon>Roseiarcaceae</taxon>
        <taxon>Roseiarcus</taxon>
    </lineage>
</organism>
<keyword evidence="2" id="KW-0808">Transferase</keyword>
<dbReference type="InterPro" id="IPR017926">
    <property type="entry name" value="GATASE"/>
</dbReference>
<dbReference type="CDD" id="cd01741">
    <property type="entry name" value="GATase1_1"/>
    <property type="match status" value="1"/>
</dbReference>
<evidence type="ECO:0000313" key="3">
    <source>
        <dbReference type="Proteomes" id="UP000253529"/>
    </source>
</evidence>
<dbReference type="InterPro" id="IPR029062">
    <property type="entry name" value="Class_I_gatase-like"/>
</dbReference>
<reference evidence="2 3" key="1">
    <citation type="submission" date="2018-06" db="EMBL/GenBank/DDBJ databases">
        <title>Genomic Encyclopedia of Type Strains, Phase IV (KMG-IV): sequencing the most valuable type-strain genomes for metagenomic binning, comparative biology and taxonomic classification.</title>
        <authorList>
            <person name="Goeker M."/>
        </authorList>
    </citation>
    <scope>NUCLEOTIDE SEQUENCE [LARGE SCALE GENOMIC DNA]</scope>
    <source>
        <strain evidence="2 3">DSM 24875</strain>
    </source>
</reference>
<dbReference type="GO" id="GO:0005829">
    <property type="term" value="C:cytosol"/>
    <property type="evidence" value="ECO:0007669"/>
    <property type="project" value="TreeGrafter"/>
</dbReference>
<protein>
    <submittedName>
        <fullName evidence="2">GMP synthase-like glutamine amidotransferase</fullName>
    </submittedName>
</protein>
<gene>
    <name evidence="2" type="ORF">DFR50_12636</name>
</gene>
<dbReference type="PANTHER" id="PTHR42695:SF5">
    <property type="entry name" value="GLUTAMINE AMIDOTRANSFERASE YLR126C-RELATED"/>
    <property type="match status" value="1"/>
</dbReference>
<dbReference type="RefSeq" id="WP_113891230.1">
    <property type="nucleotide sequence ID" value="NZ_QNRK01000026.1"/>
</dbReference>
<accession>A0A366F0M2</accession>
<dbReference type="Gene3D" id="3.40.50.880">
    <property type="match status" value="1"/>
</dbReference>
<keyword evidence="3" id="KW-1185">Reference proteome</keyword>
<dbReference type="GO" id="GO:0016740">
    <property type="term" value="F:transferase activity"/>
    <property type="evidence" value="ECO:0007669"/>
    <property type="project" value="UniProtKB-KW"/>
</dbReference>
<dbReference type="Proteomes" id="UP000253529">
    <property type="component" value="Unassembled WGS sequence"/>
</dbReference>
<dbReference type="PROSITE" id="PS51273">
    <property type="entry name" value="GATASE_TYPE_1"/>
    <property type="match status" value="1"/>
</dbReference>
<name>A0A366F0M2_9HYPH</name>
<evidence type="ECO:0000259" key="1">
    <source>
        <dbReference type="Pfam" id="PF00117"/>
    </source>
</evidence>
<dbReference type="PANTHER" id="PTHR42695">
    <property type="entry name" value="GLUTAMINE AMIDOTRANSFERASE YLR126C-RELATED"/>
    <property type="match status" value="1"/>
</dbReference>
<dbReference type="InterPro" id="IPR044992">
    <property type="entry name" value="ChyE-like"/>
</dbReference>
<dbReference type="SUPFAM" id="SSF52317">
    <property type="entry name" value="Class I glutamine amidotransferase-like"/>
    <property type="match status" value="1"/>
</dbReference>
<dbReference type="Pfam" id="PF00117">
    <property type="entry name" value="GATase"/>
    <property type="match status" value="1"/>
</dbReference>
<sequence length="236" mass="24906">MTIGILECGAPPEPLRARFGGYGAMVQRLLGPHRETAIVDVPGGALSAGTPDFDAYVVTGSAAGVYDDLPWIPGLIGFLRQVKGRAKLVGLCFGHQAMAEAFGGAVVKSPKGWGLGLQRYEARRRASWMDGAASVMVPALHQDQVVVRPPGARVTLASAFTPYAGLDYGDAVSFQFHPEFPAAFATALIEARRDRFGALADPAIASYGRPHDCARIGQWIGRFLDAPGALSQAGDV</sequence>
<dbReference type="EMBL" id="QNRK01000026">
    <property type="protein sequence ID" value="RBP08191.1"/>
    <property type="molecule type" value="Genomic_DNA"/>
</dbReference>
<comment type="caution">
    <text evidence="2">The sequence shown here is derived from an EMBL/GenBank/DDBJ whole genome shotgun (WGS) entry which is preliminary data.</text>
</comment>
<feature type="domain" description="Glutamine amidotransferase" evidence="1">
    <location>
        <begin position="56"/>
        <end position="180"/>
    </location>
</feature>
<keyword evidence="2" id="KW-0315">Glutamine amidotransferase</keyword>